<feature type="region of interest" description="Disordered" evidence="1">
    <location>
        <begin position="1"/>
        <end position="23"/>
    </location>
</feature>
<name>A0A139SVY3_9GAMM</name>
<evidence type="ECO:0000256" key="1">
    <source>
        <dbReference type="SAM" id="MobiDB-lite"/>
    </source>
</evidence>
<proteinExistence type="predicted"/>
<sequence length="96" mass="10618">MIAGDDDKLQESQNGRNPGREKATLAAKAVDGATVFPIFAPGEQQEKRLSDFNDLAQKSTLGKVGLIPFRVKNMNNIAMRFEEDCHGETSQRCRAH</sequence>
<feature type="compositionally biased region" description="Basic and acidic residues" evidence="1">
    <location>
        <begin position="1"/>
        <end position="10"/>
    </location>
</feature>
<evidence type="ECO:0000313" key="3">
    <source>
        <dbReference type="Proteomes" id="UP000072660"/>
    </source>
</evidence>
<protein>
    <submittedName>
        <fullName evidence="2">Uncharacterized protein</fullName>
    </submittedName>
</protein>
<dbReference type="EMBL" id="LSZO01000078">
    <property type="protein sequence ID" value="KXU38755.1"/>
    <property type="molecule type" value="Genomic_DNA"/>
</dbReference>
<dbReference type="OrthoDB" id="9763644at2"/>
<dbReference type="Proteomes" id="UP000072660">
    <property type="component" value="Unassembled WGS sequence"/>
</dbReference>
<keyword evidence="3" id="KW-1185">Reference proteome</keyword>
<dbReference type="RefSeq" id="WP_068388538.1">
    <property type="nucleotide sequence ID" value="NZ_LSZO01000078.1"/>
</dbReference>
<accession>A0A139SVY3</accession>
<dbReference type="AlphaFoldDB" id="A0A139SVY3"/>
<gene>
    <name evidence="2" type="ORF">AXE65_12065</name>
</gene>
<organism evidence="2 3">
    <name type="scientific">Ventosimonas gracilis</name>
    <dbReference type="NCBI Taxonomy" id="1680762"/>
    <lineage>
        <taxon>Bacteria</taxon>
        <taxon>Pseudomonadati</taxon>
        <taxon>Pseudomonadota</taxon>
        <taxon>Gammaproteobacteria</taxon>
        <taxon>Pseudomonadales</taxon>
        <taxon>Ventosimonadaceae</taxon>
        <taxon>Ventosimonas</taxon>
    </lineage>
</organism>
<reference evidence="2 3" key="1">
    <citation type="submission" date="2016-02" db="EMBL/GenBank/DDBJ databases">
        <authorList>
            <person name="Wen L."/>
            <person name="He K."/>
            <person name="Yang H."/>
        </authorList>
    </citation>
    <scope>NUCLEOTIDE SEQUENCE [LARGE SCALE GENOMIC DNA]</scope>
    <source>
        <strain evidence="2 3">CV58</strain>
    </source>
</reference>
<evidence type="ECO:0000313" key="2">
    <source>
        <dbReference type="EMBL" id="KXU38755.1"/>
    </source>
</evidence>
<comment type="caution">
    <text evidence="2">The sequence shown here is derived from an EMBL/GenBank/DDBJ whole genome shotgun (WGS) entry which is preliminary data.</text>
</comment>